<feature type="signal peptide" evidence="1">
    <location>
        <begin position="1"/>
        <end position="28"/>
    </location>
</feature>
<dbReference type="RefSeq" id="WP_188937668.1">
    <property type="nucleotide sequence ID" value="NZ_BMIA01000004.1"/>
</dbReference>
<protein>
    <recommendedName>
        <fullName evidence="2">Secretion system C-terminal sorting domain-containing protein</fullName>
    </recommendedName>
</protein>
<dbReference type="InterPro" id="IPR026444">
    <property type="entry name" value="Secre_tail"/>
</dbReference>
<dbReference type="Pfam" id="PF18962">
    <property type="entry name" value="Por_Secre_tail"/>
    <property type="match status" value="1"/>
</dbReference>
<evidence type="ECO:0000313" key="4">
    <source>
        <dbReference type="Proteomes" id="UP000600214"/>
    </source>
</evidence>
<feature type="chain" id="PRO_5045633222" description="Secretion system C-terminal sorting domain-containing protein" evidence="1">
    <location>
        <begin position="29"/>
        <end position="439"/>
    </location>
</feature>
<keyword evidence="1" id="KW-0732">Signal</keyword>
<gene>
    <name evidence="3" type="ORF">GCM10007423_50590</name>
</gene>
<accession>A0ABQ1Z668</accession>
<organism evidence="3 4">
    <name type="scientific">Dyadobacter endophyticus</name>
    <dbReference type="NCBI Taxonomy" id="1749036"/>
    <lineage>
        <taxon>Bacteria</taxon>
        <taxon>Pseudomonadati</taxon>
        <taxon>Bacteroidota</taxon>
        <taxon>Cytophagia</taxon>
        <taxon>Cytophagales</taxon>
        <taxon>Spirosomataceae</taxon>
        <taxon>Dyadobacter</taxon>
    </lineage>
</organism>
<sequence length="439" mass="46560">MKKATYSGSWVHRAAFLVLIALSGAVQAQQGSSGNTYIFGGAQMTFFGAHDFVNGGSGTLPGIIGTVRSDPNGVLNFAEAASHTGASDAAHVDGYVRKYGTSQFVFPVGDNGFYGPFAAAADATNGAYYHSDPTSAITDNLGGGNYPVLPAGGPFPSATFEGTLQAVSTIEYWDINGTNATAITLTWDAGSNISSLTSAQPDKLTIAGWNGSQWVPIASKVDVNSILGGTSSLTAGSITTTSALVPNTYTAYTFASRVTPLPVTLAAFDAKQEGRTALLTWVTTEETNSDRFEIERSIDARAWTVIGTVKAMGESVVRNEYSFTDARPSGGRNFYRLKMIDRATGVLDGTYAYSRIRLVEWHNAGQWVFPNPASGPVYVSNPTGITQVLLTDLSGRLRQDVKVAADGELDIKNVPGGTYLLKVSRKDGTEATSRFFLRK</sequence>
<feature type="domain" description="Secretion system C-terminal sorting" evidence="2">
    <location>
        <begin position="368"/>
        <end position="430"/>
    </location>
</feature>
<dbReference type="EMBL" id="BMIA01000004">
    <property type="protein sequence ID" value="GGH48965.1"/>
    <property type="molecule type" value="Genomic_DNA"/>
</dbReference>
<dbReference type="NCBIfam" id="TIGR04183">
    <property type="entry name" value="Por_Secre_tail"/>
    <property type="match status" value="1"/>
</dbReference>
<reference evidence="4" key="1">
    <citation type="journal article" date="2019" name="Int. J. Syst. Evol. Microbiol.">
        <title>The Global Catalogue of Microorganisms (GCM) 10K type strain sequencing project: providing services to taxonomists for standard genome sequencing and annotation.</title>
        <authorList>
            <consortium name="The Broad Institute Genomics Platform"/>
            <consortium name="The Broad Institute Genome Sequencing Center for Infectious Disease"/>
            <person name="Wu L."/>
            <person name="Ma J."/>
        </authorList>
    </citation>
    <scope>NUCLEOTIDE SEQUENCE [LARGE SCALE GENOMIC DNA]</scope>
    <source>
        <strain evidence="4">CGMCC 1.15288</strain>
    </source>
</reference>
<comment type="caution">
    <text evidence="3">The sequence shown here is derived from an EMBL/GenBank/DDBJ whole genome shotgun (WGS) entry which is preliminary data.</text>
</comment>
<proteinExistence type="predicted"/>
<keyword evidence="4" id="KW-1185">Reference proteome</keyword>
<dbReference type="Proteomes" id="UP000600214">
    <property type="component" value="Unassembled WGS sequence"/>
</dbReference>
<evidence type="ECO:0000256" key="1">
    <source>
        <dbReference type="SAM" id="SignalP"/>
    </source>
</evidence>
<name>A0ABQ1Z668_9BACT</name>
<evidence type="ECO:0000313" key="3">
    <source>
        <dbReference type="EMBL" id="GGH48965.1"/>
    </source>
</evidence>
<evidence type="ECO:0000259" key="2">
    <source>
        <dbReference type="Pfam" id="PF18962"/>
    </source>
</evidence>